<keyword evidence="5" id="KW-0547">Nucleotide-binding</keyword>
<feature type="transmembrane region" description="Helical" evidence="10">
    <location>
        <begin position="144"/>
        <end position="160"/>
    </location>
</feature>
<accession>A0ABX1ASZ2</accession>
<evidence type="ECO:0000256" key="8">
    <source>
        <dbReference type="ARBA" id="ARBA00023012"/>
    </source>
</evidence>
<keyword evidence="10" id="KW-0812">Transmembrane</keyword>
<keyword evidence="3" id="KW-0597">Phosphoprotein</keyword>
<dbReference type="GO" id="GO:0016301">
    <property type="term" value="F:kinase activity"/>
    <property type="evidence" value="ECO:0007669"/>
    <property type="project" value="UniProtKB-KW"/>
</dbReference>
<dbReference type="Proteomes" id="UP000746503">
    <property type="component" value="Unassembled WGS sequence"/>
</dbReference>
<protein>
    <recommendedName>
        <fullName evidence="2">histidine kinase</fullName>
        <ecNumber evidence="2">2.7.13.3</ecNumber>
    </recommendedName>
</protein>
<comment type="caution">
    <text evidence="12">The sequence shown here is derived from an EMBL/GenBank/DDBJ whole genome shotgun (WGS) entry which is preliminary data.</text>
</comment>
<dbReference type="EC" id="2.7.13.3" evidence="2"/>
<dbReference type="Gene3D" id="1.20.5.1930">
    <property type="match status" value="1"/>
</dbReference>
<dbReference type="InterPro" id="IPR036890">
    <property type="entry name" value="HATPase_C_sf"/>
</dbReference>
<evidence type="ECO:0000256" key="9">
    <source>
        <dbReference type="SAM" id="Coils"/>
    </source>
</evidence>
<dbReference type="InterPro" id="IPR011712">
    <property type="entry name" value="Sig_transdc_His_kin_sub3_dim/P"/>
</dbReference>
<evidence type="ECO:0000259" key="11">
    <source>
        <dbReference type="SMART" id="SM00387"/>
    </source>
</evidence>
<keyword evidence="4" id="KW-0808">Transferase</keyword>
<keyword evidence="13" id="KW-1185">Reference proteome</keyword>
<feature type="transmembrane region" description="Helical" evidence="10">
    <location>
        <begin position="60"/>
        <end position="83"/>
    </location>
</feature>
<dbReference type="EMBL" id="JAAVJB010000455">
    <property type="protein sequence ID" value="NJP69271.1"/>
    <property type="molecule type" value="Genomic_DNA"/>
</dbReference>
<evidence type="ECO:0000256" key="2">
    <source>
        <dbReference type="ARBA" id="ARBA00012438"/>
    </source>
</evidence>
<dbReference type="PANTHER" id="PTHR24421:SF10">
    <property type="entry name" value="NITRATE_NITRITE SENSOR PROTEIN NARQ"/>
    <property type="match status" value="1"/>
</dbReference>
<sequence>MLTGVATAARGLLSPGGGALPRRRPSASDVALTAAVAVLTVVLAVTRLGHGELPDASGWALLAVAVVPLAWRLVHPLAVLLLMTASVGPYHAMDYAHAAAVPASVVAVYSVAVVGPRLRTVVAGGAVIATAVSIMLLVSPEGGLAMFQTAGWVLVVLVFGETMRIQRNYVTAVTERAERAERTREEEAARRVAEERLRIARDLHDLLAHSITLIGVQTSVASHVLIADPGRLDRPALAQALDGIAATCRDARTELRRTLEVLRDGEPEQGPPPGTAGLPDLVRAAGSAGAEVQWSGPPLPPLPPVVGAAVYRIVQESLTNVVRHAGAGVVVTLELVAGEREVVVAVTDGGGGDAPRAGDGGFGILGMRERARSVGGTLTAGPRPDGPGFAVRAVLPLPEGPAPGP</sequence>
<dbReference type="Pfam" id="PF07730">
    <property type="entry name" value="HisKA_3"/>
    <property type="match status" value="1"/>
</dbReference>
<keyword evidence="6 12" id="KW-0418">Kinase</keyword>
<dbReference type="InterPro" id="IPR050482">
    <property type="entry name" value="Sensor_HK_TwoCompSys"/>
</dbReference>
<evidence type="ECO:0000313" key="12">
    <source>
        <dbReference type="EMBL" id="NJP69271.1"/>
    </source>
</evidence>
<evidence type="ECO:0000256" key="5">
    <source>
        <dbReference type="ARBA" id="ARBA00022741"/>
    </source>
</evidence>
<dbReference type="Pfam" id="PF02518">
    <property type="entry name" value="HATPase_c"/>
    <property type="match status" value="1"/>
</dbReference>
<evidence type="ECO:0000256" key="1">
    <source>
        <dbReference type="ARBA" id="ARBA00000085"/>
    </source>
</evidence>
<dbReference type="Pfam" id="PF23539">
    <property type="entry name" value="DUF7134"/>
    <property type="match status" value="1"/>
</dbReference>
<feature type="coiled-coil region" evidence="9">
    <location>
        <begin position="170"/>
        <end position="197"/>
    </location>
</feature>
<dbReference type="CDD" id="cd16917">
    <property type="entry name" value="HATPase_UhpB-NarQ-NarX-like"/>
    <property type="match status" value="1"/>
</dbReference>
<proteinExistence type="predicted"/>
<dbReference type="InterPro" id="IPR003594">
    <property type="entry name" value="HATPase_dom"/>
</dbReference>
<dbReference type="InterPro" id="IPR055558">
    <property type="entry name" value="DUF7134"/>
</dbReference>
<dbReference type="SUPFAM" id="SSF55874">
    <property type="entry name" value="ATPase domain of HSP90 chaperone/DNA topoisomerase II/histidine kinase"/>
    <property type="match status" value="1"/>
</dbReference>
<keyword evidence="8" id="KW-0902">Two-component regulatory system</keyword>
<evidence type="ECO:0000256" key="3">
    <source>
        <dbReference type="ARBA" id="ARBA00022553"/>
    </source>
</evidence>
<dbReference type="SMART" id="SM00387">
    <property type="entry name" value="HATPase_c"/>
    <property type="match status" value="1"/>
</dbReference>
<keyword evidence="9" id="KW-0175">Coiled coil</keyword>
<comment type="catalytic activity">
    <reaction evidence="1">
        <text>ATP + protein L-histidine = ADP + protein N-phospho-L-histidine.</text>
        <dbReference type="EC" id="2.7.13.3"/>
    </reaction>
</comment>
<evidence type="ECO:0000256" key="6">
    <source>
        <dbReference type="ARBA" id="ARBA00022777"/>
    </source>
</evidence>
<dbReference type="Gene3D" id="3.30.565.10">
    <property type="entry name" value="Histidine kinase-like ATPase, C-terminal domain"/>
    <property type="match status" value="1"/>
</dbReference>
<name>A0ABX1ASZ2_9ACTN</name>
<evidence type="ECO:0000256" key="7">
    <source>
        <dbReference type="ARBA" id="ARBA00022840"/>
    </source>
</evidence>
<keyword evidence="10" id="KW-1133">Transmembrane helix</keyword>
<evidence type="ECO:0000256" key="4">
    <source>
        <dbReference type="ARBA" id="ARBA00022679"/>
    </source>
</evidence>
<feature type="transmembrane region" description="Helical" evidence="10">
    <location>
        <begin position="121"/>
        <end position="138"/>
    </location>
</feature>
<keyword evidence="7" id="KW-0067">ATP-binding</keyword>
<dbReference type="PANTHER" id="PTHR24421">
    <property type="entry name" value="NITRATE/NITRITE SENSOR PROTEIN NARX-RELATED"/>
    <property type="match status" value="1"/>
</dbReference>
<feature type="transmembrane region" description="Helical" evidence="10">
    <location>
        <begin position="30"/>
        <end position="48"/>
    </location>
</feature>
<evidence type="ECO:0000256" key="10">
    <source>
        <dbReference type="SAM" id="Phobius"/>
    </source>
</evidence>
<feature type="domain" description="Histidine kinase/HSP90-like ATPase" evidence="11">
    <location>
        <begin position="305"/>
        <end position="399"/>
    </location>
</feature>
<gene>
    <name evidence="12" type="ORF">HCJ92_24090</name>
</gene>
<feature type="transmembrane region" description="Helical" evidence="10">
    <location>
        <begin position="95"/>
        <end position="114"/>
    </location>
</feature>
<reference evidence="12 13" key="1">
    <citation type="submission" date="2020-03" db="EMBL/GenBank/DDBJ databases">
        <title>Draft genome of Streptomyces sp. ventii, isolated from the Axial Seamount in the Pacific Ocean, and resequencing of the two type strains Streptomyces lonarensis strain NCL 716 and Streptomyces bohaiensis strain 11A07.</title>
        <authorList>
            <person name="Loughran R.M."/>
            <person name="Pfannmuller K.M."/>
            <person name="Wasson B.J."/>
            <person name="Deadmond M.C."/>
            <person name="Paddock B.E."/>
            <person name="Koyack M.J."/>
            <person name="Gallegos D.A."/>
            <person name="Mitchell E.A."/>
            <person name="Ushijima B."/>
            <person name="Saw J.H."/>
            <person name="Mcphail K.L."/>
            <person name="Videau P."/>
        </authorList>
    </citation>
    <scope>NUCLEOTIDE SEQUENCE [LARGE SCALE GENOMIC DNA]</scope>
    <source>
        <strain evidence="13">5675061</strain>
    </source>
</reference>
<feature type="non-terminal residue" evidence="12">
    <location>
        <position position="405"/>
    </location>
</feature>
<organism evidence="12 13">
    <name type="scientific">Streptomyces spiramenti</name>
    <dbReference type="NCBI Taxonomy" id="2720606"/>
    <lineage>
        <taxon>Bacteria</taxon>
        <taxon>Bacillati</taxon>
        <taxon>Actinomycetota</taxon>
        <taxon>Actinomycetes</taxon>
        <taxon>Kitasatosporales</taxon>
        <taxon>Streptomycetaceae</taxon>
        <taxon>Streptomyces</taxon>
    </lineage>
</organism>
<keyword evidence="10" id="KW-0472">Membrane</keyword>
<evidence type="ECO:0000313" key="13">
    <source>
        <dbReference type="Proteomes" id="UP000746503"/>
    </source>
</evidence>